<evidence type="ECO:0000256" key="1">
    <source>
        <dbReference type="SAM" id="MobiDB-lite"/>
    </source>
</evidence>
<sequence length="332" mass="36417">MPKLSPFGSVHSRPIDEKTQYLEASILPSSEPRATRSPSPSPAPRSSNSNDILSLNADNIQTLRRATPSQPSTPINIKSPEQEGRDTDSDGWSPISPNFASSGDLFKDGTHSPWHPPTDNYSNAASNFLGSSLNVWDAFLADDGFLNAPTIPDLRARDYEMVERTSPPRHWPDRSLCPPISPAHTEISEASVVSSNWDTDRFLTAIGSPMCTPPFPTPMGSPNLLSRRPSHERGNIGNHELFKSCIEVSECARESGWRSATIYATLLIVNLACTTLLSGPIFAPWSLLIRTFIVLEFAIITGLTASAFDEHGALMPAQSDFDNECFWYCVEL</sequence>
<organism evidence="2 3">
    <name type="scientific">Saccharata proteae CBS 121410</name>
    <dbReference type="NCBI Taxonomy" id="1314787"/>
    <lineage>
        <taxon>Eukaryota</taxon>
        <taxon>Fungi</taxon>
        <taxon>Dikarya</taxon>
        <taxon>Ascomycota</taxon>
        <taxon>Pezizomycotina</taxon>
        <taxon>Dothideomycetes</taxon>
        <taxon>Dothideomycetes incertae sedis</taxon>
        <taxon>Botryosphaeriales</taxon>
        <taxon>Saccharataceae</taxon>
        <taxon>Saccharata</taxon>
    </lineage>
</organism>
<gene>
    <name evidence="2" type="ORF">K490DRAFT_65696</name>
</gene>
<dbReference type="EMBL" id="ML978720">
    <property type="protein sequence ID" value="KAF2087303.1"/>
    <property type="molecule type" value="Genomic_DNA"/>
</dbReference>
<feature type="compositionally biased region" description="Polar residues" evidence="1">
    <location>
        <begin position="51"/>
        <end position="76"/>
    </location>
</feature>
<protein>
    <submittedName>
        <fullName evidence="2">Uncharacterized protein</fullName>
    </submittedName>
</protein>
<name>A0A9P4HV38_9PEZI</name>
<feature type="region of interest" description="Disordered" evidence="1">
    <location>
        <begin position="1"/>
        <end position="118"/>
    </location>
</feature>
<dbReference type="AlphaFoldDB" id="A0A9P4HV38"/>
<comment type="caution">
    <text evidence="2">The sequence shown here is derived from an EMBL/GenBank/DDBJ whole genome shotgun (WGS) entry which is preliminary data.</text>
</comment>
<reference evidence="2" key="1">
    <citation type="journal article" date="2020" name="Stud. Mycol.">
        <title>101 Dothideomycetes genomes: a test case for predicting lifestyles and emergence of pathogens.</title>
        <authorList>
            <person name="Haridas S."/>
            <person name="Albert R."/>
            <person name="Binder M."/>
            <person name="Bloem J."/>
            <person name="Labutti K."/>
            <person name="Salamov A."/>
            <person name="Andreopoulos B."/>
            <person name="Baker S."/>
            <person name="Barry K."/>
            <person name="Bills G."/>
            <person name="Bluhm B."/>
            <person name="Cannon C."/>
            <person name="Castanera R."/>
            <person name="Culley D."/>
            <person name="Daum C."/>
            <person name="Ezra D."/>
            <person name="Gonzalez J."/>
            <person name="Henrissat B."/>
            <person name="Kuo A."/>
            <person name="Liang C."/>
            <person name="Lipzen A."/>
            <person name="Lutzoni F."/>
            <person name="Magnuson J."/>
            <person name="Mondo S."/>
            <person name="Nolan M."/>
            <person name="Ohm R."/>
            <person name="Pangilinan J."/>
            <person name="Park H.-J."/>
            <person name="Ramirez L."/>
            <person name="Alfaro M."/>
            <person name="Sun H."/>
            <person name="Tritt A."/>
            <person name="Yoshinaga Y."/>
            <person name="Zwiers L.-H."/>
            <person name="Turgeon B."/>
            <person name="Goodwin S."/>
            <person name="Spatafora J."/>
            <person name="Crous P."/>
            <person name="Grigoriev I."/>
        </authorList>
    </citation>
    <scope>NUCLEOTIDE SEQUENCE</scope>
    <source>
        <strain evidence="2">CBS 121410</strain>
    </source>
</reference>
<accession>A0A9P4HV38</accession>
<evidence type="ECO:0000313" key="3">
    <source>
        <dbReference type="Proteomes" id="UP000799776"/>
    </source>
</evidence>
<evidence type="ECO:0000313" key="2">
    <source>
        <dbReference type="EMBL" id="KAF2087303.1"/>
    </source>
</evidence>
<feature type="compositionally biased region" description="Low complexity" evidence="1">
    <location>
        <begin position="28"/>
        <end position="50"/>
    </location>
</feature>
<keyword evidence="3" id="KW-1185">Reference proteome</keyword>
<proteinExistence type="predicted"/>
<dbReference type="Proteomes" id="UP000799776">
    <property type="component" value="Unassembled WGS sequence"/>
</dbReference>